<name>K3WRL3_GLOUD</name>
<dbReference type="EMBL" id="GL376585">
    <property type="status" value="NOT_ANNOTATED_CDS"/>
    <property type="molecule type" value="Genomic_DNA"/>
</dbReference>
<dbReference type="GO" id="GO:0005391">
    <property type="term" value="F:P-type sodium:potassium-exchanging transporter activity"/>
    <property type="evidence" value="ECO:0007669"/>
    <property type="project" value="TreeGrafter"/>
</dbReference>
<keyword evidence="6" id="KW-1185">Reference proteome</keyword>
<dbReference type="STRING" id="431595.K3WRL3"/>
<dbReference type="Gene3D" id="3.40.50.1000">
    <property type="entry name" value="HAD superfamily/HAD-like"/>
    <property type="match status" value="1"/>
</dbReference>
<dbReference type="Pfam" id="PF00122">
    <property type="entry name" value="E1-E2_ATPase"/>
    <property type="match status" value="1"/>
</dbReference>
<dbReference type="InterPro" id="IPR023299">
    <property type="entry name" value="ATPase_P-typ_cyto_dom_N"/>
</dbReference>
<reference evidence="5" key="3">
    <citation type="submission" date="2015-02" db="UniProtKB">
        <authorList>
            <consortium name="EnsemblProtists"/>
        </authorList>
    </citation>
    <scope>IDENTIFICATION</scope>
    <source>
        <strain evidence="5">DAOM BR144</strain>
    </source>
</reference>
<protein>
    <recommendedName>
        <fullName evidence="4">P-type ATPase A domain-containing protein</fullName>
    </recommendedName>
</protein>
<evidence type="ECO:0000259" key="4">
    <source>
        <dbReference type="Pfam" id="PF00122"/>
    </source>
</evidence>
<feature type="region of interest" description="Disordered" evidence="3">
    <location>
        <begin position="25"/>
        <end position="45"/>
    </location>
</feature>
<dbReference type="InParanoid" id="K3WRL3"/>
<dbReference type="GO" id="GO:0005886">
    <property type="term" value="C:plasma membrane"/>
    <property type="evidence" value="ECO:0007669"/>
    <property type="project" value="UniProtKB-SubCell"/>
</dbReference>
<dbReference type="Gene3D" id="2.70.150.10">
    <property type="entry name" value="Calcium-transporting ATPase, cytoplasmic transduction domain A"/>
    <property type="match status" value="1"/>
</dbReference>
<dbReference type="Proteomes" id="UP000019132">
    <property type="component" value="Unassembled WGS sequence"/>
</dbReference>
<dbReference type="GO" id="GO:1990573">
    <property type="term" value="P:potassium ion import across plasma membrane"/>
    <property type="evidence" value="ECO:0007669"/>
    <property type="project" value="TreeGrafter"/>
</dbReference>
<feature type="region of interest" description="Disordered" evidence="3">
    <location>
        <begin position="349"/>
        <end position="376"/>
    </location>
</feature>
<dbReference type="InterPro" id="IPR059000">
    <property type="entry name" value="ATPase_P-type_domA"/>
</dbReference>
<dbReference type="GO" id="GO:0030007">
    <property type="term" value="P:intracellular potassium ion homeostasis"/>
    <property type="evidence" value="ECO:0007669"/>
    <property type="project" value="TreeGrafter"/>
</dbReference>
<dbReference type="GO" id="GO:1902600">
    <property type="term" value="P:proton transmembrane transport"/>
    <property type="evidence" value="ECO:0007669"/>
    <property type="project" value="TreeGrafter"/>
</dbReference>
<organism evidence="5 6">
    <name type="scientific">Globisporangium ultimum (strain ATCC 200006 / CBS 805.95 / DAOM BR144)</name>
    <name type="common">Pythium ultimum</name>
    <dbReference type="NCBI Taxonomy" id="431595"/>
    <lineage>
        <taxon>Eukaryota</taxon>
        <taxon>Sar</taxon>
        <taxon>Stramenopiles</taxon>
        <taxon>Oomycota</taxon>
        <taxon>Peronosporomycetes</taxon>
        <taxon>Pythiales</taxon>
        <taxon>Pythiaceae</taxon>
        <taxon>Globisporangium</taxon>
    </lineage>
</organism>
<evidence type="ECO:0000313" key="5">
    <source>
        <dbReference type="EnsemblProtists" id="PYU1_T007607"/>
    </source>
</evidence>
<dbReference type="PANTHER" id="PTHR43294">
    <property type="entry name" value="SODIUM/POTASSIUM-TRANSPORTING ATPASE SUBUNIT ALPHA"/>
    <property type="match status" value="1"/>
</dbReference>
<dbReference type="Gene3D" id="3.40.1110.10">
    <property type="entry name" value="Calcium-transporting ATPase, cytoplasmic domain N"/>
    <property type="match status" value="1"/>
</dbReference>
<dbReference type="InterPro" id="IPR023214">
    <property type="entry name" value="HAD_sf"/>
</dbReference>
<dbReference type="InterPro" id="IPR008250">
    <property type="entry name" value="ATPase_P-typ_transduc_dom_A_sf"/>
</dbReference>
<feature type="region of interest" description="Disordered" evidence="3">
    <location>
        <begin position="819"/>
        <end position="869"/>
    </location>
</feature>
<keyword evidence="2" id="KW-0472">Membrane</keyword>
<dbReference type="VEuPathDB" id="FungiDB:PYU1_G007591"/>
<dbReference type="eggNOG" id="KOG0203">
    <property type="taxonomic scope" value="Eukaryota"/>
</dbReference>
<dbReference type="OMA" id="ECSAHIV"/>
<proteinExistence type="predicted"/>
<reference evidence="6" key="1">
    <citation type="journal article" date="2010" name="Genome Biol.">
        <title>Genome sequence of the necrotrophic plant pathogen Pythium ultimum reveals original pathogenicity mechanisms and effector repertoire.</title>
        <authorList>
            <person name="Levesque C.A."/>
            <person name="Brouwer H."/>
            <person name="Cano L."/>
            <person name="Hamilton J.P."/>
            <person name="Holt C."/>
            <person name="Huitema E."/>
            <person name="Raffaele S."/>
            <person name="Robideau G.P."/>
            <person name="Thines M."/>
            <person name="Win J."/>
            <person name="Zerillo M.M."/>
            <person name="Beakes G.W."/>
            <person name="Boore J.L."/>
            <person name="Busam D."/>
            <person name="Dumas B."/>
            <person name="Ferriera S."/>
            <person name="Fuerstenberg S.I."/>
            <person name="Gachon C.M."/>
            <person name="Gaulin E."/>
            <person name="Govers F."/>
            <person name="Grenville-Briggs L."/>
            <person name="Horner N."/>
            <person name="Hostetler J."/>
            <person name="Jiang R.H."/>
            <person name="Johnson J."/>
            <person name="Krajaejun T."/>
            <person name="Lin H."/>
            <person name="Meijer H.J."/>
            <person name="Moore B."/>
            <person name="Morris P."/>
            <person name="Phuntmart V."/>
            <person name="Puiu D."/>
            <person name="Shetty J."/>
            <person name="Stajich J.E."/>
            <person name="Tripathy S."/>
            <person name="Wawra S."/>
            <person name="van West P."/>
            <person name="Whitty B.R."/>
            <person name="Coutinho P.M."/>
            <person name="Henrissat B."/>
            <person name="Martin F."/>
            <person name="Thomas P.D."/>
            <person name="Tyler B.M."/>
            <person name="De Vries R.P."/>
            <person name="Kamoun S."/>
            <person name="Yandell M."/>
            <person name="Tisserat N."/>
            <person name="Buell C.R."/>
        </authorList>
    </citation>
    <scope>NUCLEOTIDE SEQUENCE</scope>
    <source>
        <strain evidence="6">DAOM:BR144</strain>
    </source>
</reference>
<dbReference type="PANTHER" id="PTHR43294:SF21">
    <property type="entry name" value="CATION TRANSPORTING ATPASE"/>
    <property type="match status" value="1"/>
</dbReference>
<dbReference type="SUPFAM" id="SSF81653">
    <property type="entry name" value="Calcium ATPase, transduction domain A"/>
    <property type="match status" value="1"/>
</dbReference>
<comment type="subcellular location">
    <subcellularLocation>
        <location evidence="1">Cell membrane</location>
        <topology evidence="1">Multi-pass membrane protein</topology>
    </subcellularLocation>
</comment>
<dbReference type="EnsemblProtists" id="PYU1_T007607">
    <property type="protein sequence ID" value="PYU1_T007607"/>
    <property type="gene ID" value="PYU1_G007591"/>
</dbReference>
<dbReference type="eggNOG" id="KOG0202">
    <property type="taxonomic scope" value="Eukaryota"/>
</dbReference>
<dbReference type="Pfam" id="PF13246">
    <property type="entry name" value="Cation_ATPase"/>
    <property type="match status" value="1"/>
</dbReference>
<feature type="compositionally biased region" description="Low complexity" evidence="3">
    <location>
        <begin position="349"/>
        <end position="360"/>
    </location>
</feature>
<evidence type="ECO:0000256" key="2">
    <source>
        <dbReference type="ARBA" id="ARBA00022475"/>
    </source>
</evidence>
<reference evidence="6" key="2">
    <citation type="submission" date="2010-04" db="EMBL/GenBank/DDBJ databases">
        <authorList>
            <person name="Buell R."/>
            <person name="Hamilton J."/>
            <person name="Hostetler J."/>
        </authorList>
    </citation>
    <scope>NUCLEOTIDE SEQUENCE [LARGE SCALE GENOMIC DNA]</scope>
    <source>
        <strain evidence="6">DAOM:BR144</strain>
    </source>
</reference>
<dbReference type="GO" id="GO:0036376">
    <property type="term" value="P:sodium ion export across plasma membrane"/>
    <property type="evidence" value="ECO:0007669"/>
    <property type="project" value="TreeGrafter"/>
</dbReference>
<accession>K3WRL3</accession>
<dbReference type="SUPFAM" id="SSF81660">
    <property type="entry name" value="Metal cation-transporting ATPase, ATP-binding domain N"/>
    <property type="match status" value="1"/>
</dbReference>
<dbReference type="HOGENOM" id="CLU_343080_0_0_1"/>
<keyword evidence="2" id="KW-1003">Cell membrane</keyword>
<dbReference type="GO" id="GO:0000166">
    <property type="term" value="F:nucleotide binding"/>
    <property type="evidence" value="ECO:0007669"/>
    <property type="project" value="InterPro"/>
</dbReference>
<evidence type="ECO:0000313" key="6">
    <source>
        <dbReference type="Proteomes" id="UP000019132"/>
    </source>
</evidence>
<feature type="domain" description="P-type ATPase A" evidence="4">
    <location>
        <begin position="111"/>
        <end position="227"/>
    </location>
</feature>
<evidence type="ECO:0000256" key="3">
    <source>
        <dbReference type="SAM" id="MobiDB-lite"/>
    </source>
</evidence>
<feature type="compositionally biased region" description="Pro residues" evidence="3">
    <location>
        <begin position="829"/>
        <end position="838"/>
    </location>
</feature>
<dbReference type="GO" id="GO:0006883">
    <property type="term" value="P:intracellular sodium ion homeostasis"/>
    <property type="evidence" value="ECO:0007669"/>
    <property type="project" value="TreeGrafter"/>
</dbReference>
<evidence type="ECO:0000256" key="1">
    <source>
        <dbReference type="ARBA" id="ARBA00004651"/>
    </source>
</evidence>
<sequence>MSMTSASSAGFDSFLVPTTNIARSSSGLIAPPPHRPSPASSAASLLPTNGELAHKSYDEHAVGIDEIERRLQTNREMGLTSQAVAQLQSTSSQLNLLPTDAETGHGSIHELVGVLRDASWIHTRAENLVPGDVITLKEGQCVPADVRIIESHDLWVDQHVLLGNNKRDAEPRIATHHSVFDDAPEHANVPYMEATNLAFYGTTITHGHGKAIVIRTGKDTVLGTISGALLQKRLDDGCTHHGDMALTETMKQQFDVFSKDDLLPSAMTRISALVVEHSDVIKRTVVAASFGVNPTVIIELEDLVLANETSSEDLEREIALQMMNYCSVHEDAALFTKALAACRHRVESGTSTSFASGGSTDVSSTRIGPQSRVPSLPASSPIAAPVVIDPLRDQQAILRFCAQFGGMQSPRQVNAAYRKNLRYSTLLHTQVSGCEVYVHFDQECGAHVVLLQGPAREILSRCGHVRRDGTATMAPLETLDLQKIQDMVMDLEARNQTVVSFAELYLDPERYPVGVKFDIEQFNFPTSNMCYLGSLGLIEKLQPEVVVMGSFARAADVRILITSNDVQYPDDHAPLLVDDDESIHEEDEDDIDGEESGGSRVRCVCKVPVRLREASTGEVFDVDACVFRSNVLSISNTLSQWRQILTQHAIVVFDGCSPAQIDLLVETLQELGECVGLVASGSANALAIANADVGFAIPAPADSSIDLSEDAAYVVLASTMCPRSDAIRLIEATKKLKTRAASIDNASYSHRAPLPTGTTAKAKSVITNLLRESIAAGKLLGLTDADLQTCFETVLTDSQQQTTGATGALLSPSIYPAATQPASPTRVMSPPPLSPSKFPPSAFRSTGILLNPRSTTENDDAAHAAVSSI</sequence>
<dbReference type="AlphaFoldDB" id="K3WRL3"/>
<dbReference type="InterPro" id="IPR050510">
    <property type="entry name" value="Cation_transp_ATPase_P-type"/>
</dbReference>